<evidence type="ECO:0000313" key="2">
    <source>
        <dbReference type="Proteomes" id="UP000634136"/>
    </source>
</evidence>
<dbReference type="Proteomes" id="UP000634136">
    <property type="component" value="Unassembled WGS sequence"/>
</dbReference>
<dbReference type="EMBL" id="JAAIUW010000007">
    <property type="protein sequence ID" value="KAF7824747.1"/>
    <property type="molecule type" value="Genomic_DNA"/>
</dbReference>
<keyword evidence="2" id="KW-1185">Reference proteome</keyword>
<dbReference type="AlphaFoldDB" id="A0A834TNI9"/>
<protein>
    <submittedName>
        <fullName evidence="1">Uncharacterized protein</fullName>
    </submittedName>
</protein>
<sequence length="21" mass="2262">MAKGCRLQFPKVAVQLGKASE</sequence>
<comment type="caution">
    <text evidence="1">The sequence shown here is derived from an EMBL/GenBank/DDBJ whole genome shotgun (WGS) entry which is preliminary data.</text>
</comment>
<organism evidence="1 2">
    <name type="scientific">Senna tora</name>
    <dbReference type="NCBI Taxonomy" id="362788"/>
    <lineage>
        <taxon>Eukaryota</taxon>
        <taxon>Viridiplantae</taxon>
        <taxon>Streptophyta</taxon>
        <taxon>Embryophyta</taxon>
        <taxon>Tracheophyta</taxon>
        <taxon>Spermatophyta</taxon>
        <taxon>Magnoliopsida</taxon>
        <taxon>eudicotyledons</taxon>
        <taxon>Gunneridae</taxon>
        <taxon>Pentapetalae</taxon>
        <taxon>rosids</taxon>
        <taxon>fabids</taxon>
        <taxon>Fabales</taxon>
        <taxon>Fabaceae</taxon>
        <taxon>Caesalpinioideae</taxon>
        <taxon>Cassia clade</taxon>
        <taxon>Senna</taxon>
    </lineage>
</organism>
<name>A0A834TNI9_9FABA</name>
<gene>
    <name evidence="1" type="ORF">G2W53_022891</name>
</gene>
<evidence type="ECO:0000313" key="1">
    <source>
        <dbReference type="EMBL" id="KAF7824747.1"/>
    </source>
</evidence>
<reference evidence="1" key="1">
    <citation type="submission" date="2020-09" db="EMBL/GenBank/DDBJ databases">
        <title>Genome-Enabled Discovery of Anthraquinone Biosynthesis in Senna tora.</title>
        <authorList>
            <person name="Kang S.-H."/>
            <person name="Pandey R.P."/>
            <person name="Lee C.-M."/>
            <person name="Sim J.-S."/>
            <person name="Jeong J.-T."/>
            <person name="Choi B.-S."/>
            <person name="Jung M."/>
            <person name="Ginzburg D."/>
            <person name="Zhao K."/>
            <person name="Won S.Y."/>
            <person name="Oh T.-J."/>
            <person name="Yu Y."/>
            <person name="Kim N.-H."/>
            <person name="Lee O.R."/>
            <person name="Lee T.-H."/>
            <person name="Bashyal P."/>
            <person name="Kim T.-S."/>
            <person name="Lee W.-H."/>
            <person name="Kawkins C."/>
            <person name="Kim C.-K."/>
            <person name="Kim J.S."/>
            <person name="Ahn B.O."/>
            <person name="Rhee S.Y."/>
            <person name="Sohng J.K."/>
        </authorList>
    </citation>
    <scope>NUCLEOTIDE SEQUENCE</scope>
    <source>
        <tissue evidence="1">Leaf</tissue>
    </source>
</reference>
<proteinExistence type="predicted"/>
<accession>A0A834TNI9</accession>